<dbReference type="Gene3D" id="3.90.1200.10">
    <property type="match status" value="1"/>
</dbReference>
<organism evidence="2 3">
    <name type="scientific">Amniculicola lignicola CBS 123094</name>
    <dbReference type="NCBI Taxonomy" id="1392246"/>
    <lineage>
        <taxon>Eukaryota</taxon>
        <taxon>Fungi</taxon>
        <taxon>Dikarya</taxon>
        <taxon>Ascomycota</taxon>
        <taxon>Pezizomycotina</taxon>
        <taxon>Dothideomycetes</taxon>
        <taxon>Pleosporomycetidae</taxon>
        <taxon>Pleosporales</taxon>
        <taxon>Amniculicolaceae</taxon>
        <taxon>Amniculicola</taxon>
    </lineage>
</organism>
<protein>
    <recommendedName>
        <fullName evidence="1">Aminoglycoside phosphotransferase domain-containing protein</fullName>
    </recommendedName>
</protein>
<dbReference type="Pfam" id="PF01636">
    <property type="entry name" value="APH"/>
    <property type="match status" value="1"/>
</dbReference>
<dbReference type="OrthoDB" id="10003767at2759"/>
<dbReference type="EMBL" id="ML977559">
    <property type="protein sequence ID" value="KAF2006618.1"/>
    <property type="molecule type" value="Genomic_DNA"/>
</dbReference>
<sequence length="456" mass="52247">MKPSKGSQGLLSNNKDKRVDWSYISAISHDAFKTLVLQQLHLRKTRNGIDNLHILEETSGSYHRCITVAVRGSGEFVVRVPAISRNAWSDGDAYNLRSEVGTMGFIRDMTRVPVPKVIGWDDSGDNVIGAPFIMMEAVKGKKAADVWYDLPDGWKRGNDTSDEDEEFSADFPPPELERRRQNILRSLASLLADLSKIKFDSIGQLNFDQDSSKPPVGRSYYWDDYSDELRERPALDSSSQYWDRKLQDAYSIVDRNFQNPHLAKGIKIFLSSIVKSPSVPRSKGLDQNKETFVLTHPDLDIQNIFVDENGYVVGIIDWDQTTTVPHCIGPTAFPLFLCSDWHHEYKLEVATHMPWALKNYRNSYATYMNEAMASKVATLLNKAVDQSCDDEEYMHRLHLIQEAARNMDYDSWTLTNFIRMVFVETEVLRPFDWEEFLKTLGREGRRDGMLLLNTIL</sequence>
<evidence type="ECO:0000313" key="3">
    <source>
        <dbReference type="Proteomes" id="UP000799779"/>
    </source>
</evidence>
<reference evidence="2" key="1">
    <citation type="journal article" date="2020" name="Stud. Mycol.">
        <title>101 Dothideomycetes genomes: a test case for predicting lifestyles and emergence of pathogens.</title>
        <authorList>
            <person name="Haridas S."/>
            <person name="Albert R."/>
            <person name="Binder M."/>
            <person name="Bloem J."/>
            <person name="Labutti K."/>
            <person name="Salamov A."/>
            <person name="Andreopoulos B."/>
            <person name="Baker S."/>
            <person name="Barry K."/>
            <person name="Bills G."/>
            <person name="Bluhm B."/>
            <person name="Cannon C."/>
            <person name="Castanera R."/>
            <person name="Culley D."/>
            <person name="Daum C."/>
            <person name="Ezra D."/>
            <person name="Gonzalez J."/>
            <person name="Henrissat B."/>
            <person name="Kuo A."/>
            <person name="Liang C."/>
            <person name="Lipzen A."/>
            <person name="Lutzoni F."/>
            <person name="Magnuson J."/>
            <person name="Mondo S."/>
            <person name="Nolan M."/>
            <person name="Ohm R."/>
            <person name="Pangilinan J."/>
            <person name="Park H.-J."/>
            <person name="Ramirez L."/>
            <person name="Alfaro M."/>
            <person name="Sun H."/>
            <person name="Tritt A."/>
            <person name="Yoshinaga Y."/>
            <person name="Zwiers L.-H."/>
            <person name="Turgeon B."/>
            <person name="Goodwin S."/>
            <person name="Spatafora J."/>
            <person name="Crous P."/>
            <person name="Grigoriev I."/>
        </authorList>
    </citation>
    <scope>NUCLEOTIDE SEQUENCE</scope>
    <source>
        <strain evidence="2">CBS 123094</strain>
    </source>
</reference>
<dbReference type="Proteomes" id="UP000799779">
    <property type="component" value="Unassembled WGS sequence"/>
</dbReference>
<dbReference type="AlphaFoldDB" id="A0A6A5WZL7"/>
<dbReference type="InterPro" id="IPR002575">
    <property type="entry name" value="Aminoglycoside_PTrfase"/>
</dbReference>
<dbReference type="SUPFAM" id="SSF56112">
    <property type="entry name" value="Protein kinase-like (PK-like)"/>
    <property type="match status" value="1"/>
</dbReference>
<evidence type="ECO:0000259" key="1">
    <source>
        <dbReference type="Pfam" id="PF01636"/>
    </source>
</evidence>
<dbReference type="Gene3D" id="3.30.200.20">
    <property type="entry name" value="Phosphorylase Kinase, domain 1"/>
    <property type="match status" value="1"/>
</dbReference>
<dbReference type="InterPro" id="IPR011009">
    <property type="entry name" value="Kinase-like_dom_sf"/>
</dbReference>
<accession>A0A6A5WZL7</accession>
<dbReference type="PANTHER" id="PTHR21310">
    <property type="entry name" value="AMINOGLYCOSIDE PHOSPHOTRANSFERASE-RELATED-RELATED"/>
    <property type="match status" value="1"/>
</dbReference>
<feature type="domain" description="Aminoglycoside phosphotransferase" evidence="1">
    <location>
        <begin position="173"/>
        <end position="322"/>
    </location>
</feature>
<dbReference type="InterPro" id="IPR051678">
    <property type="entry name" value="AGP_Transferase"/>
</dbReference>
<name>A0A6A5WZL7_9PLEO</name>
<proteinExistence type="predicted"/>
<dbReference type="PANTHER" id="PTHR21310:SF51">
    <property type="entry name" value="AMINOGLYCOSIDE PHOSPHOTRANSFERASE DOMAIN-CONTAINING PROTEIN"/>
    <property type="match status" value="1"/>
</dbReference>
<evidence type="ECO:0000313" key="2">
    <source>
        <dbReference type="EMBL" id="KAF2006618.1"/>
    </source>
</evidence>
<keyword evidence="3" id="KW-1185">Reference proteome</keyword>
<gene>
    <name evidence="2" type="ORF">P154DRAFT_600646</name>
</gene>